<evidence type="ECO:0000256" key="2">
    <source>
        <dbReference type="SAM" id="Phobius"/>
    </source>
</evidence>
<dbReference type="OrthoDB" id="6499973at2759"/>
<evidence type="ECO:0000313" key="3">
    <source>
        <dbReference type="EMBL" id="GBO08116.1"/>
    </source>
</evidence>
<evidence type="ECO:0000313" key="4">
    <source>
        <dbReference type="Proteomes" id="UP000499080"/>
    </source>
</evidence>
<proteinExistence type="predicted"/>
<reference evidence="3 4" key="1">
    <citation type="journal article" date="2019" name="Sci. Rep.">
        <title>Orb-weaving spider Araneus ventricosus genome elucidates the spidroin gene catalogue.</title>
        <authorList>
            <person name="Kono N."/>
            <person name="Nakamura H."/>
            <person name="Ohtoshi R."/>
            <person name="Moran D.A.P."/>
            <person name="Shinohara A."/>
            <person name="Yoshida Y."/>
            <person name="Fujiwara M."/>
            <person name="Mori M."/>
            <person name="Tomita M."/>
            <person name="Arakawa K."/>
        </authorList>
    </citation>
    <scope>NUCLEOTIDE SEQUENCE [LARGE SCALE GENOMIC DNA]</scope>
</reference>
<protein>
    <recommendedName>
        <fullName evidence="5">Monocarboxylate transporter 10</fullName>
    </recommendedName>
</protein>
<evidence type="ECO:0000256" key="1">
    <source>
        <dbReference type="SAM" id="MobiDB-lite"/>
    </source>
</evidence>
<dbReference type="Proteomes" id="UP000499080">
    <property type="component" value="Unassembled WGS sequence"/>
</dbReference>
<dbReference type="AlphaFoldDB" id="A0A4Y2U8W0"/>
<keyword evidence="2" id="KW-0812">Transmembrane</keyword>
<comment type="caution">
    <text evidence="3">The sequence shown here is derived from an EMBL/GenBank/DDBJ whole genome shotgun (WGS) entry which is preliminary data.</text>
</comment>
<accession>A0A4Y2U8W0</accession>
<feature type="transmembrane region" description="Helical" evidence="2">
    <location>
        <begin position="93"/>
        <end position="118"/>
    </location>
</feature>
<name>A0A4Y2U8W0_ARAVE</name>
<sequence>MSDVIVPIVADTDELSSGPAPMVTGGVLPDTPNGPLGDGIELLEKEANEATPVRKTRSGTSSSGSSMKPSLSSRLDNLKISTIRQHYYPEGGWGWVVCACAFVINMLTSGLLLSYGILYKEVIKEFGEEYTEQAVEPPESELIGADLCSDTFTLHYTTCIPVFRAIWLLSGLDGWR</sequence>
<keyword evidence="2" id="KW-1133">Transmembrane helix</keyword>
<feature type="compositionally biased region" description="Low complexity" evidence="1">
    <location>
        <begin position="58"/>
        <end position="72"/>
    </location>
</feature>
<keyword evidence="2" id="KW-0472">Membrane</keyword>
<organism evidence="3 4">
    <name type="scientific">Araneus ventricosus</name>
    <name type="common">Orbweaver spider</name>
    <name type="synonym">Epeira ventricosa</name>
    <dbReference type="NCBI Taxonomy" id="182803"/>
    <lineage>
        <taxon>Eukaryota</taxon>
        <taxon>Metazoa</taxon>
        <taxon>Ecdysozoa</taxon>
        <taxon>Arthropoda</taxon>
        <taxon>Chelicerata</taxon>
        <taxon>Arachnida</taxon>
        <taxon>Araneae</taxon>
        <taxon>Araneomorphae</taxon>
        <taxon>Entelegynae</taxon>
        <taxon>Araneoidea</taxon>
        <taxon>Araneidae</taxon>
        <taxon>Araneus</taxon>
    </lineage>
</organism>
<feature type="region of interest" description="Disordered" evidence="1">
    <location>
        <begin position="45"/>
        <end position="72"/>
    </location>
</feature>
<evidence type="ECO:0008006" key="5">
    <source>
        <dbReference type="Google" id="ProtNLM"/>
    </source>
</evidence>
<gene>
    <name evidence="3" type="ORF">AVEN_220726_1</name>
</gene>
<dbReference type="EMBL" id="BGPR01033974">
    <property type="protein sequence ID" value="GBO08116.1"/>
    <property type="molecule type" value="Genomic_DNA"/>
</dbReference>
<keyword evidence="4" id="KW-1185">Reference proteome</keyword>